<keyword evidence="10" id="KW-1185">Reference proteome</keyword>
<comment type="similarity">
    <text evidence="2">Belongs to the ABC transporter superfamily.</text>
</comment>
<dbReference type="Proteomes" id="UP000484885">
    <property type="component" value="Unassembled WGS sequence"/>
</dbReference>
<sequence>MPPPDATPEVAASLGSARTSANPLLPLTVRGVCLQRSGRTLLDDVNFVLESRDIQVILGPNGAGKSLLLRVLHGLITPDQGTIDWGGRSPQLAQADLGMVLQRPVMLRRSVLANLTFALAHSRVPRQQRRQRALDALQRAELQDLAQQPAPRLSGGEAQRLAILRAWVQRPRVLFFDEPCANLDPRSTQKIEHLIREVHASGTQVILTTHDLTQARRLAGEVLFIANGRIQEQSAASTFFQSPASPEAAAYLEGQLLV</sequence>
<organism evidence="9 10">
    <name type="scientific">Wenzhouxiangella limi</name>
    <dbReference type="NCBI Taxonomy" id="2707351"/>
    <lineage>
        <taxon>Bacteria</taxon>
        <taxon>Pseudomonadati</taxon>
        <taxon>Pseudomonadota</taxon>
        <taxon>Gammaproteobacteria</taxon>
        <taxon>Chromatiales</taxon>
        <taxon>Wenzhouxiangellaceae</taxon>
        <taxon>Wenzhouxiangella</taxon>
    </lineage>
</organism>
<evidence type="ECO:0000313" key="9">
    <source>
        <dbReference type="EMBL" id="NDY95634.1"/>
    </source>
</evidence>
<evidence type="ECO:0000256" key="4">
    <source>
        <dbReference type="ARBA" id="ARBA00022475"/>
    </source>
</evidence>
<feature type="domain" description="ABC transporter" evidence="8">
    <location>
        <begin position="27"/>
        <end position="252"/>
    </location>
</feature>
<accession>A0A845UYQ6</accession>
<dbReference type="Pfam" id="PF00005">
    <property type="entry name" value="ABC_tran"/>
    <property type="match status" value="1"/>
</dbReference>
<dbReference type="PROSITE" id="PS50893">
    <property type="entry name" value="ABC_TRANSPORTER_2"/>
    <property type="match status" value="1"/>
</dbReference>
<dbReference type="InterPro" id="IPR003593">
    <property type="entry name" value="AAA+_ATPase"/>
</dbReference>
<dbReference type="InterPro" id="IPR027417">
    <property type="entry name" value="P-loop_NTPase"/>
</dbReference>
<evidence type="ECO:0000256" key="7">
    <source>
        <dbReference type="ARBA" id="ARBA00023136"/>
    </source>
</evidence>
<evidence type="ECO:0000313" key="10">
    <source>
        <dbReference type="Proteomes" id="UP000484885"/>
    </source>
</evidence>
<gene>
    <name evidence="9" type="ORF">G3I74_07835</name>
</gene>
<comment type="subcellular location">
    <subcellularLocation>
        <location evidence="1">Cell inner membrane</location>
        <topology evidence="1">Peripheral membrane protein</topology>
    </subcellularLocation>
</comment>
<reference evidence="9 10" key="1">
    <citation type="submission" date="2020-02" db="EMBL/GenBank/DDBJ databases">
        <authorList>
            <person name="Zhang X.-Y."/>
        </authorList>
    </citation>
    <scope>NUCLEOTIDE SEQUENCE [LARGE SCALE GENOMIC DNA]</scope>
    <source>
        <strain evidence="9 10">C33</strain>
    </source>
</reference>
<evidence type="ECO:0000259" key="8">
    <source>
        <dbReference type="PROSITE" id="PS50893"/>
    </source>
</evidence>
<dbReference type="InterPro" id="IPR017871">
    <property type="entry name" value="ABC_transporter-like_CS"/>
</dbReference>
<dbReference type="EMBL" id="JAAGSC010000040">
    <property type="protein sequence ID" value="NDY95634.1"/>
    <property type="molecule type" value="Genomic_DNA"/>
</dbReference>
<keyword evidence="4" id="KW-1003">Cell membrane</keyword>
<protein>
    <submittedName>
        <fullName evidence="9">ATP-binding cassette domain-containing protein</fullName>
    </submittedName>
</protein>
<proteinExistence type="inferred from homology"/>
<evidence type="ECO:0000256" key="5">
    <source>
        <dbReference type="ARBA" id="ARBA00022741"/>
    </source>
</evidence>
<dbReference type="GO" id="GO:0005886">
    <property type="term" value="C:plasma membrane"/>
    <property type="evidence" value="ECO:0007669"/>
    <property type="project" value="UniProtKB-SubCell"/>
</dbReference>
<dbReference type="InterPro" id="IPR050086">
    <property type="entry name" value="MetN_ABC_transporter-like"/>
</dbReference>
<dbReference type="GO" id="GO:0005524">
    <property type="term" value="F:ATP binding"/>
    <property type="evidence" value="ECO:0007669"/>
    <property type="project" value="UniProtKB-KW"/>
</dbReference>
<dbReference type="SUPFAM" id="SSF52540">
    <property type="entry name" value="P-loop containing nucleoside triphosphate hydrolases"/>
    <property type="match status" value="1"/>
</dbReference>
<dbReference type="RefSeq" id="WP_164211029.1">
    <property type="nucleotide sequence ID" value="NZ_JAAGSC010000040.1"/>
</dbReference>
<evidence type="ECO:0000256" key="6">
    <source>
        <dbReference type="ARBA" id="ARBA00022840"/>
    </source>
</evidence>
<dbReference type="Gene3D" id="3.40.50.300">
    <property type="entry name" value="P-loop containing nucleotide triphosphate hydrolases"/>
    <property type="match status" value="1"/>
</dbReference>
<dbReference type="PANTHER" id="PTHR43166:SF9">
    <property type="entry name" value="GLUTAMATE_ASPARTATE IMPORT ATP-BINDING PROTEIN GLTL"/>
    <property type="match status" value="1"/>
</dbReference>
<evidence type="ECO:0000256" key="2">
    <source>
        <dbReference type="ARBA" id="ARBA00005417"/>
    </source>
</evidence>
<dbReference type="SMART" id="SM00382">
    <property type="entry name" value="AAA"/>
    <property type="match status" value="1"/>
</dbReference>
<keyword evidence="3" id="KW-0813">Transport</keyword>
<dbReference type="PROSITE" id="PS00211">
    <property type="entry name" value="ABC_TRANSPORTER_1"/>
    <property type="match status" value="1"/>
</dbReference>
<name>A0A845UYQ6_9GAMM</name>
<keyword evidence="6 9" id="KW-0067">ATP-binding</keyword>
<evidence type="ECO:0000256" key="3">
    <source>
        <dbReference type="ARBA" id="ARBA00022448"/>
    </source>
</evidence>
<dbReference type="PANTHER" id="PTHR43166">
    <property type="entry name" value="AMINO ACID IMPORT ATP-BINDING PROTEIN"/>
    <property type="match status" value="1"/>
</dbReference>
<evidence type="ECO:0000256" key="1">
    <source>
        <dbReference type="ARBA" id="ARBA00004417"/>
    </source>
</evidence>
<dbReference type="InterPro" id="IPR003439">
    <property type="entry name" value="ABC_transporter-like_ATP-bd"/>
</dbReference>
<keyword evidence="5" id="KW-0547">Nucleotide-binding</keyword>
<keyword evidence="7" id="KW-0472">Membrane</keyword>
<comment type="caution">
    <text evidence="9">The sequence shown here is derived from an EMBL/GenBank/DDBJ whole genome shotgun (WGS) entry which is preliminary data.</text>
</comment>
<dbReference type="GO" id="GO:0016887">
    <property type="term" value="F:ATP hydrolysis activity"/>
    <property type="evidence" value="ECO:0007669"/>
    <property type="project" value="InterPro"/>
</dbReference>
<dbReference type="AlphaFoldDB" id="A0A845UYQ6"/>